<feature type="domain" description="M23ase beta-sheet core" evidence="1">
    <location>
        <begin position="107"/>
        <end position="178"/>
    </location>
</feature>
<evidence type="ECO:0000313" key="2">
    <source>
        <dbReference type="EMBL" id="OAR03710.1"/>
    </source>
</evidence>
<dbReference type="SUPFAM" id="SSF51261">
    <property type="entry name" value="Duplicated hybrid motif"/>
    <property type="match status" value="1"/>
</dbReference>
<dbReference type="OrthoDB" id="2986589at2"/>
<accession>A0A132MHQ8</accession>
<dbReference type="Gene3D" id="2.70.70.10">
    <property type="entry name" value="Glucose Permease (Domain IIA)"/>
    <property type="match status" value="1"/>
</dbReference>
<dbReference type="CDD" id="cd12797">
    <property type="entry name" value="M23_peptidase"/>
    <property type="match status" value="1"/>
</dbReference>
<dbReference type="Pfam" id="PF01551">
    <property type="entry name" value="Peptidase_M23"/>
    <property type="match status" value="1"/>
</dbReference>
<comment type="caution">
    <text evidence="2">The sequence shown here is derived from an EMBL/GenBank/DDBJ whole genome shotgun (WGS) entry which is preliminary data.</text>
</comment>
<dbReference type="STRING" id="1484.SA87_00550"/>
<sequence>MPRTFVRWFALAAFAVFLAGAWRLGGSPGTAGRGEAIVPGPPTWLPPAAVRAAEAGRDRLYALVGRLTADGVLRTLFPALAPVERPAPVAFRSPLDGAVFVSSASGAGILIETEAQAAVHPVAEGWVLQAADDAALGIRLSILHPDGTVSVYGHLGELRVRPGNWVYPDDVLGRVRERSLYLALERDGRALSPTDVIRFDPR</sequence>
<reference evidence="2 3" key="1">
    <citation type="submission" date="2015-09" db="EMBL/GenBank/DDBJ databases">
        <title>Draft genome sequence of Hydrogenibacillus schlegelii DSM 2000.</title>
        <authorList>
            <person name="Hemp J."/>
        </authorList>
    </citation>
    <scope>NUCLEOTIDE SEQUENCE [LARGE SCALE GENOMIC DNA]</scope>
    <source>
        <strain evidence="2 3">MA 48</strain>
    </source>
</reference>
<dbReference type="InterPro" id="IPR011055">
    <property type="entry name" value="Dup_hybrid_motif"/>
</dbReference>
<keyword evidence="3" id="KW-1185">Reference proteome</keyword>
<name>A0A132MHQ8_HYDSH</name>
<evidence type="ECO:0000313" key="3">
    <source>
        <dbReference type="Proteomes" id="UP000243024"/>
    </source>
</evidence>
<dbReference type="InterPro" id="IPR016047">
    <property type="entry name" value="M23ase_b-sheet_dom"/>
</dbReference>
<protein>
    <recommendedName>
        <fullName evidence="1">M23ase beta-sheet core domain-containing protein</fullName>
    </recommendedName>
</protein>
<dbReference type="Proteomes" id="UP000243024">
    <property type="component" value="Unassembled WGS sequence"/>
</dbReference>
<dbReference type="EMBL" id="JXBB01000045">
    <property type="protein sequence ID" value="OAR03710.1"/>
    <property type="molecule type" value="Genomic_DNA"/>
</dbReference>
<proteinExistence type="predicted"/>
<dbReference type="AlphaFoldDB" id="A0A132MHQ8"/>
<evidence type="ECO:0000259" key="1">
    <source>
        <dbReference type="Pfam" id="PF01551"/>
    </source>
</evidence>
<gene>
    <name evidence="2" type="ORF">SA87_00550</name>
</gene>
<organism evidence="2 3">
    <name type="scientific">Hydrogenibacillus schlegelii</name>
    <name type="common">Bacillus schlegelii</name>
    <dbReference type="NCBI Taxonomy" id="1484"/>
    <lineage>
        <taxon>Bacteria</taxon>
        <taxon>Bacillati</taxon>
        <taxon>Bacillota</taxon>
        <taxon>Bacilli</taxon>
        <taxon>Bacillales</taxon>
        <taxon>Bacillales Family X. Incertae Sedis</taxon>
        <taxon>Hydrogenibacillus</taxon>
    </lineage>
</organism>
<dbReference type="RefSeq" id="WP_066202493.1">
    <property type="nucleotide sequence ID" value="NZ_CBCSAS010000005.1"/>
</dbReference>